<dbReference type="EMBL" id="KZ501963">
    <property type="protein sequence ID" value="PKU85794.1"/>
    <property type="molecule type" value="Genomic_DNA"/>
</dbReference>
<evidence type="ECO:0008006" key="3">
    <source>
        <dbReference type="Google" id="ProtNLM"/>
    </source>
</evidence>
<reference evidence="1 2" key="2">
    <citation type="journal article" date="2017" name="Nature">
        <title>The Apostasia genome and the evolution of orchids.</title>
        <authorList>
            <person name="Zhang G.Q."/>
            <person name="Liu K.W."/>
            <person name="Li Z."/>
            <person name="Lohaus R."/>
            <person name="Hsiao Y.Y."/>
            <person name="Niu S.C."/>
            <person name="Wang J.Y."/>
            <person name="Lin Y.C."/>
            <person name="Xu Q."/>
            <person name="Chen L.J."/>
            <person name="Yoshida K."/>
            <person name="Fujiwara S."/>
            <person name="Wang Z.W."/>
            <person name="Zhang Y.Q."/>
            <person name="Mitsuda N."/>
            <person name="Wang M."/>
            <person name="Liu G.H."/>
            <person name="Pecoraro L."/>
            <person name="Huang H.X."/>
            <person name="Xiao X.J."/>
            <person name="Lin M."/>
            <person name="Wu X.Y."/>
            <person name="Wu W.L."/>
            <person name="Chen Y.Y."/>
            <person name="Chang S.B."/>
            <person name="Sakamoto S."/>
            <person name="Ohme-Takagi M."/>
            <person name="Yagi M."/>
            <person name="Zeng S.J."/>
            <person name="Shen C.Y."/>
            <person name="Yeh C.M."/>
            <person name="Luo Y.B."/>
            <person name="Tsai W.C."/>
            <person name="Van de Peer Y."/>
            <person name="Liu Z.J."/>
        </authorList>
    </citation>
    <scope>NUCLEOTIDE SEQUENCE [LARGE SCALE GENOMIC DNA]</scope>
    <source>
        <tissue evidence="1">The whole plant</tissue>
    </source>
</reference>
<keyword evidence="2" id="KW-1185">Reference proteome</keyword>
<organism evidence="1 2">
    <name type="scientific">Dendrobium catenatum</name>
    <dbReference type="NCBI Taxonomy" id="906689"/>
    <lineage>
        <taxon>Eukaryota</taxon>
        <taxon>Viridiplantae</taxon>
        <taxon>Streptophyta</taxon>
        <taxon>Embryophyta</taxon>
        <taxon>Tracheophyta</taxon>
        <taxon>Spermatophyta</taxon>
        <taxon>Magnoliopsida</taxon>
        <taxon>Liliopsida</taxon>
        <taxon>Asparagales</taxon>
        <taxon>Orchidaceae</taxon>
        <taxon>Epidendroideae</taxon>
        <taxon>Malaxideae</taxon>
        <taxon>Dendrobiinae</taxon>
        <taxon>Dendrobium</taxon>
    </lineage>
</organism>
<accession>A0A2I0XD31</accession>
<evidence type="ECO:0000313" key="1">
    <source>
        <dbReference type="EMBL" id="PKU85794.1"/>
    </source>
</evidence>
<dbReference type="Proteomes" id="UP000233837">
    <property type="component" value="Unassembled WGS sequence"/>
</dbReference>
<gene>
    <name evidence="1" type="ORF">MA16_Dca012450</name>
</gene>
<protein>
    <recommendedName>
        <fullName evidence="3">Integrase zinc-binding domain-containing protein</fullName>
    </recommendedName>
</protein>
<proteinExistence type="predicted"/>
<name>A0A2I0XD31_9ASPA</name>
<sequence length="65" mass="7376">MRKYAEEMVARCEVCQRNKYMAMGLGGLFQPLVLSDRVWEDLSMDFINGQPQSEGFTVHIDYGGG</sequence>
<evidence type="ECO:0000313" key="2">
    <source>
        <dbReference type="Proteomes" id="UP000233837"/>
    </source>
</evidence>
<reference evidence="1 2" key="1">
    <citation type="journal article" date="2016" name="Sci. Rep.">
        <title>The Dendrobium catenatum Lindl. genome sequence provides insights into polysaccharide synthase, floral development and adaptive evolution.</title>
        <authorList>
            <person name="Zhang G.Q."/>
            <person name="Xu Q."/>
            <person name="Bian C."/>
            <person name="Tsai W.C."/>
            <person name="Yeh C.M."/>
            <person name="Liu K.W."/>
            <person name="Yoshida K."/>
            <person name="Zhang L.S."/>
            <person name="Chang S.B."/>
            <person name="Chen F."/>
            <person name="Shi Y."/>
            <person name="Su Y.Y."/>
            <person name="Zhang Y.Q."/>
            <person name="Chen L.J."/>
            <person name="Yin Y."/>
            <person name="Lin M."/>
            <person name="Huang H."/>
            <person name="Deng H."/>
            <person name="Wang Z.W."/>
            <person name="Zhu S.L."/>
            <person name="Zhao X."/>
            <person name="Deng C."/>
            <person name="Niu S.C."/>
            <person name="Huang J."/>
            <person name="Wang M."/>
            <person name="Liu G.H."/>
            <person name="Yang H.J."/>
            <person name="Xiao X.J."/>
            <person name="Hsiao Y.Y."/>
            <person name="Wu W.L."/>
            <person name="Chen Y.Y."/>
            <person name="Mitsuda N."/>
            <person name="Ohme-Takagi M."/>
            <person name="Luo Y.B."/>
            <person name="Van de Peer Y."/>
            <person name="Liu Z.J."/>
        </authorList>
    </citation>
    <scope>NUCLEOTIDE SEQUENCE [LARGE SCALE GENOMIC DNA]</scope>
    <source>
        <tissue evidence="1">The whole plant</tissue>
    </source>
</reference>
<dbReference type="AlphaFoldDB" id="A0A2I0XD31"/>